<feature type="domain" description="Cadherin" evidence="17">
    <location>
        <begin position="1776"/>
        <end position="1885"/>
    </location>
</feature>
<feature type="domain" description="Cadherin" evidence="17">
    <location>
        <begin position="69"/>
        <end position="173"/>
    </location>
</feature>
<evidence type="ECO:0000256" key="3">
    <source>
        <dbReference type="ARBA" id="ARBA00022536"/>
    </source>
</evidence>
<dbReference type="InterPro" id="IPR020894">
    <property type="entry name" value="Cadherin_CS"/>
</dbReference>
<keyword evidence="4 16" id="KW-0812">Transmembrane</keyword>
<dbReference type="InterPro" id="IPR050971">
    <property type="entry name" value="Cadherin-domain_protein"/>
</dbReference>
<dbReference type="PANTHER" id="PTHR24025:SF18">
    <property type="entry name" value="CADHERIN-23"/>
    <property type="match status" value="1"/>
</dbReference>
<feature type="domain" description="Cadherin" evidence="17">
    <location>
        <begin position="283"/>
        <end position="389"/>
    </location>
</feature>
<dbReference type="FunFam" id="2.60.40.60:FF:000123">
    <property type="entry name" value="Protocadherin beta 4"/>
    <property type="match status" value="1"/>
</dbReference>
<dbReference type="SMART" id="SM00112">
    <property type="entry name" value="CA"/>
    <property type="match status" value="21"/>
</dbReference>
<feature type="domain" description="Cadherin" evidence="17">
    <location>
        <begin position="1456"/>
        <end position="1560"/>
    </location>
</feature>
<keyword evidence="3" id="KW-0245">EGF-like domain</keyword>
<keyword evidence="11 16" id="KW-0472">Membrane</keyword>
<dbReference type="Pfam" id="PF23206">
    <property type="entry name" value="PCDH15_12th"/>
    <property type="match status" value="1"/>
</dbReference>
<evidence type="ECO:0000256" key="11">
    <source>
        <dbReference type="ARBA" id="ARBA00023136"/>
    </source>
</evidence>
<dbReference type="FunFam" id="2.60.40.60:FF:000037">
    <property type="entry name" value="FAT atypical cadherin 1"/>
    <property type="match status" value="1"/>
</dbReference>
<feature type="domain" description="Cadherin" evidence="17">
    <location>
        <begin position="1561"/>
        <end position="1665"/>
    </location>
</feature>
<evidence type="ECO:0000256" key="5">
    <source>
        <dbReference type="ARBA" id="ARBA00022723"/>
    </source>
</evidence>
<dbReference type="EMBL" id="CALNXJ010000038">
    <property type="protein sequence ID" value="CAH3143735.1"/>
    <property type="molecule type" value="Genomic_DNA"/>
</dbReference>
<feature type="domain" description="Cadherin" evidence="17">
    <location>
        <begin position="1666"/>
        <end position="1775"/>
    </location>
</feature>
<keyword evidence="5" id="KW-0479">Metal-binding</keyword>
<dbReference type="InterPro" id="IPR056989">
    <property type="entry name" value="PCDH15_12th_dom"/>
</dbReference>
<dbReference type="FunFam" id="2.60.40.60:FF:000013">
    <property type="entry name" value="Cadherin EGF LAG seven-pass G-type receptor"/>
    <property type="match status" value="1"/>
</dbReference>
<dbReference type="FunFam" id="2.60.40.60:FF:000024">
    <property type="entry name" value="FAT atypical cadherin 3"/>
    <property type="match status" value="1"/>
</dbReference>
<feature type="region of interest" description="Disordered" evidence="15">
    <location>
        <begin position="2443"/>
        <end position="2503"/>
    </location>
</feature>
<keyword evidence="2" id="KW-1003">Cell membrane</keyword>
<feature type="domain" description="Cadherin" evidence="17">
    <location>
        <begin position="174"/>
        <end position="282"/>
    </location>
</feature>
<keyword evidence="6" id="KW-0732">Signal</keyword>
<feature type="domain" description="Cadherin" evidence="17">
    <location>
        <begin position="723"/>
        <end position="826"/>
    </location>
</feature>
<feature type="compositionally biased region" description="Low complexity" evidence="15">
    <location>
        <begin position="2461"/>
        <end position="2484"/>
    </location>
</feature>
<feature type="domain" description="Cadherin" evidence="17">
    <location>
        <begin position="933"/>
        <end position="1039"/>
    </location>
</feature>
<evidence type="ECO:0000256" key="1">
    <source>
        <dbReference type="ARBA" id="ARBA00004251"/>
    </source>
</evidence>
<evidence type="ECO:0000313" key="18">
    <source>
        <dbReference type="EMBL" id="CAH3143735.1"/>
    </source>
</evidence>
<protein>
    <recommendedName>
        <fullName evidence="17">Cadherin domain-containing protein</fullName>
    </recommendedName>
</protein>
<feature type="domain" description="Cadherin" evidence="17">
    <location>
        <begin position="390"/>
        <end position="493"/>
    </location>
</feature>
<dbReference type="FunFam" id="2.60.40.60:FF:000181">
    <property type="entry name" value="Predicted protein"/>
    <property type="match status" value="2"/>
</dbReference>
<feature type="domain" description="Cadherin" evidence="17">
    <location>
        <begin position="1991"/>
        <end position="2121"/>
    </location>
</feature>
<feature type="compositionally biased region" description="Polar residues" evidence="15">
    <location>
        <begin position="2087"/>
        <end position="2096"/>
    </location>
</feature>
<evidence type="ECO:0000256" key="13">
    <source>
        <dbReference type="ARBA" id="ARBA00023180"/>
    </source>
</evidence>
<keyword evidence="8 14" id="KW-0106">Calcium</keyword>
<feature type="compositionally biased region" description="Polar residues" evidence="15">
    <location>
        <begin position="2492"/>
        <end position="2503"/>
    </location>
</feature>
<dbReference type="FunFam" id="2.60.40.60:FF:000020">
    <property type="entry name" value="Dachsous cadherin-related 1b"/>
    <property type="match status" value="6"/>
</dbReference>
<keyword evidence="12" id="KW-1015">Disulfide bond</keyword>
<evidence type="ECO:0000256" key="2">
    <source>
        <dbReference type="ARBA" id="ARBA00022475"/>
    </source>
</evidence>
<keyword evidence="13" id="KW-0325">Glycoprotein</keyword>
<feature type="domain" description="Cadherin" evidence="17">
    <location>
        <begin position="1040"/>
        <end position="1143"/>
    </location>
</feature>
<reference evidence="18 19" key="1">
    <citation type="submission" date="2022-05" db="EMBL/GenBank/DDBJ databases">
        <authorList>
            <consortium name="Genoscope - CEA"/>
            <person name="William W."/>
        </authorList>
    </citation>
    <scope>NUCLEOTIDE SEQUENCE [LARGE SCALE GENOMIC DNA]</scope>
</reference>
<dbReference type="FunFam" id="2.60.40.60:FF:000039">
    <property type="entry name" value="FAT atypical cadherin 3"/>
    <property type="match status" value="1"/>
</dbReference>
<dbReference type="GO" id="GO:0007156">
    <property type="term" value="P:homophilic cell adhesion via plasma membrane adhesion molecules"/>
    <property type="evidence" value="ECO:0007669"/>
    <property type="project" value="InterPro"/>
</dbReference>
<keyword evidence="19" id="KW-1185">Reference proteome</keyword>
<dbReference type="GO" id="GO:0005886">
    <property type="term" value="C:plasma membrane"/>
    <property type="evidence" value="ECO:0007669"/>
    <property type="project" value="UniProtKB-SubCell"/>
</dbReference>
<gene>
    <name evidence="18" type="ORF">PMEA_00020717</name>
</gene>
<feature type="domain" description="Cadherin" evidence="17">
    <location>
        <begin position="2122"/>
        <end position="2235"/>
    </location>
</feature>
<dbReference type="PROSITE" id="PS50268">
    <property type="entry name" value="CADHERIN_2"/>
    <property type="match status" value="21"/>
</dbReference>
<feature type="domain" description="Cadherin" evidence="17">
    <location>
        <begin position="1885"/>
        <end position="1990"/>
    </location>
</feature>
<evidence type="ECO:0000256" key="6">
    <source>
        <dbReference type="ARBA" id="ARBA00022729"/>
    </source>
</evidence>
<feature type="domain" description="Cadherin" evidence="17">
    <location>
        <begin position="606"/>
        <end position="722"/>
    </location>
</feature>
<organism evidence="18 19">
    <name type="scientific">Pocillopora meandrina</name>
    <dbReference type="NCBI Taxonomy" id="46732"/>
    <lineage>
        <taxon>Eukaryota</taxon>
        <taxon>Metazoa</taxon>
        <taxon>Cnidaria</taxon>
        <taxon>Anthozoa</taxon>
        <taxon>Hexacorallia</taxon>
        <taxon>Scleractinia</taxon>
        <taxon>Astrocoeniina</taxon>
        <taxon>Pocilloporidae</taxon>
        <taxon>Pocillopora</taxon>
    </lineage>
</organism>
<evidence type="ECO:0000259" key="17">
    <source>
        <dbReference type="PROSITE" id="PS50268"/>
    </source>
</evidence>
<feature type="region of interest" description="Disordered" evidence="15">
    <location>
        <begin position="2073"/>
        <end position="2098"/>
    </location>
</feature>
<dbReference type="FunFam" id="2.60.40.60:FF:000276">
    <property type="entry name" value="FAT atypical cadherin 2"/>
    <property type="match status" value="1"/>
</dbReference>
<keyword evidence="9" id="KW-0130">Cell adhesion</keyword>
<dbReference type="PANTHER" id="PTHR24025">
    <property type="entry name" value="DESMOGLEIN FAMILY MEMBER"/>
    <property type="match status" value="1"/>
</dbReference>
<dbReference type="InterPro" id="IPR002126">
    <property type="entry name" value="Cadherin-like_dom"/>
</dbReference>
<proteinExistence type="predicted"/>
<dbReference type="Pfam" id="PF00028">
    <property type="entry name" value="Cadherin"/>
    <property type="match status" value="21"/>
</dbReference>
<feature type="domain" description="Cadherin" evidence="17">
    <location>
        <begin position="827"/>
        <end position="932"/>
    </location>
</feature>
<dbReference type="PROSITE" id="PS00232">
    <property type="entry name" value="CADHERIN_1"/>
    <property type="match status" value="9"/>
</dbReference>
<dbReference type="SUPFAM" id="SSF49313">
    <property type="entry name" value="Cadherin-like"/>
    <property type="match status" value="21"/>
</dbReference>
<dbReference type="FunFam" id="2.60.40.60:FF:000021">
    <property type="entry name" value="FAT atypical cadherin 1"/>
    <property type="match status" value="1"/>
</dbReference>
<feature type="domain" description="Cadherin" evidence="17">
    <location>
        <begin position="11"/>
        <end position="68"/>
    </location>
</feature>
<evidence type="ECO:0000256" key="10">
    <source>
        <dbReference type="ARBA" id="ARBA00022989"/>
    </source>
</evidence>
<evidence type="ECO:0000256" key="4">
    <source>
        <dbReference type="ARBA" id="ARBA00022692"/>
    </source>
</evidence>
<evidence type="ECO:0000256" key="15">
    <source>
        <dbReference type="SAM" id="MobiDB-lite"/>
    </source>
</evidence>
<feature type="domain" description="Cadherin" evidence="17">
    <location>
        <begin position="1246"/>
        <end position="1350"/>
    </location>
</feature>
<dbReference type="CDD" id="cd11304">
    <property type="entry name" value="Cadherin_repeat"/>
    <property type="match status" value="21"/>
</dbReference>
<comment type="subcellular location">
    <subcellularLocation>
        <location evidence="1">Cell membrane</location>
        <topology evidence="1">Single-pass type I membrane protein</topology>
    </subcellularLocation>
</comment>
<evidence type="ECO:0000256" key="12">
    <source>
        <dbReference type="ARBA" id="ARBA00023157"/>
    </source>
</evidence>
<feature type="domain" description="Cadherin" evidence="17">
    <location>
        <begin position="495"/>
        <end position="599"/>
    </location>
</feature>
<keyword evidence="10 16" id="KW-1133">Transmembrane helix</keyword>
<dbReference type="InterPro" id="IPR015919">
    <property type="entry name" value="Cadherin-like_sf"/>
</dbReference>
<dbReference type="Proteomes" id="UP001159428">
    <property type="component" value="Unassembled WGS sequence"/>
</dbReference>
<evidence type="ECO:0000256" key="16">
    <source>
        <dbReference type="SAM" id="Phobius"/>
    </source>
</evidence>
<sequence length="2503" mass="275825">MFSPSTKTDTFAIDNHLGKITINGSLDFEKVQRYTLFVTAKDGGDPPLESKTTVIVDVSDVSDNPPSFLRPIYLESIPENKPKGSLIVQVQAVDGDSGVGNAVEYEIIDGNDKGLFDIDKSSGNITVNGTIDAEKTEFFRITVKASEVVDPASNSTAVILVTVLDTNDNSPQFLQNRYDFNIREDLAQPGYVITNQLNVQDKDIYPQNRRFQYSLSGEDSKYFIIDQSSGLLRVNATLDYEQHKANFSFKVFANESESEERLSGFAIVEVDLININDNEPKFNQISYNFTYDEEIHEGFVIGTVMATDADLGSYGELKYELYGTGAASFTVDSSNGSIRASKVLDYEQNKEFMFFLLANDGGRFYEEDKTYVTTIRVFLRDVNDNDPVFLKTPYAVEIMENQTENIFVYQVSASDLDSGDNARISFNITDGNTGNAFAINESGIVTTTLKLDRETVSSYSLMIMAYDHGDPSRSTKTILAVTVLDINDNPPVIFDGPYLTANVSEGKGGGTLVYTFQASDQDEGRNKKLTYAISAGENGEFILNSNTGVLQISPTGLDRELHSSYNLTINVTDGGIPMLWGYSMLHIKILDINDNSPEFVPSPSGSLSTYIRVIDEGPNSINKAIIDVNATDKDDGTNSKIVYTFSGDQHGYFHLNSSTGVLYVRKVLDRENSEMTLDAQERGVFSLDITATDQAEPENTRKSSTVRVTIIVNDINDNTPQFVDPPQSTSISEAARPGSNVIQVPAVDKDLGFAGKVFYNITEGNSNGNFEITPGGYILVKRSLDAEVKSLYNLTIEAKDEGQPKRSNKTVVSIVVDDVNDNDPVFNQSTYHGRVLENSNVSTLVAKVYATDEDQDANGRVSYKITSGNTGEAFAINNKTGVVTVKGSIDREKMKEYILSIQAEDAGHPSNRKAFADLVITVLDENDSPPLFKESSYEASIEENSEAGKTVVPTIEIGATDADEGANAIMSFSLHGPGSENFLINATTAIIITRYNNSLDRERNDTYHMTLTASDGRNQTTSVPLLVKITDVNDERPRFSQQVYYANISEDAARGTTVRRVTATDLDFLILNKEITYTSTGADAKFYINRATGDIIVDSSLDREFKSYYVLHVTASNIGQNSKEGACQVNITVTDVIDEKPFFDSDMLTYHISENASVGTNVTKLKAQDRDIDDSHTYSLVKSDSSGYFSIDRDTGVITTAKDLDRENMTEHVIYVQATDSVNLTSDKVKIVIKVDDVNDHPPVFTKSFYIEDYREESPKDTSILTVSAEDADVGVNAEIRFSIVSNATNYVSVDPVTGFISQADKELDREMSPYFNFTVRATDLGSPALSSEVEVSLTLVDINDNSPTFNQTVYQAYVMENQPIGTSLLVVTATDKDVGTNARLSYGLRGGNFRFNIDQDTGNITTAVRLDREQAGADSYTLTVLAADDAIRSREGTTQVIVTVLDDNDNTPVFSQSNYLFEVSEDVAVGHAVGLVSASDDDEGSNAVITYFTKMENGSELFMINDTTGRIMTAAKLDREKNSSVTFIIIARDKGSPSLESNVTVQVVINDVNDNAPKFQQAFYNVTLPESTFTKTEVETVSASDLDEGGNGQFRYSIESRDPDDQFAINAITGVITLRQKLDHETKAFYNITIAARDLGIPALSGYTNLLVTVSDVDDNAPVFHKNGYTASILENATAGAFVAQVNASDIDADEAHKTILYQIEGGNEQRNFVIGELNGTVFLNWTGDGLDREKVPSYTLTLAAISRVNNTEQKSTVLLVVTILDVNDVTPKFEKKSYLKSVREDNEELGPSDDRKILTVSAKDDDVGDNARILYSITKGNEEGVFTLNNVTGELLKAKALDREVRDFYSLLVTAADQGQPPLMNQTTINITIVDVNDHIPVIHTQEVFSVLENATVGTLITTINATDRDEDVNAQVKFTIISGNDDERFTLNETNGELRTTKSLDYDQEPKSYKLAIKAQDLGSPPLSSEKTITIELVNIDDNIPVFVKRQVTLSVGENLPAGAEVGTIAAFDADQGGPIYYYIQSGNSGAMFTLNETTGVLRTTRQADREDNAQFFLYIKSSNVKLDPVSLQPRNRRAAPDAGSNQTNTTQAPLPDDLGVQLVIVEIADQNDNGPRFTKKLYTGGVSEDAKHGSNIIQVFAVDSDEGNNSRISYELLQTKDSEEFSMNRETGWIKAKASYAGKFGAQFVVNVIAKDRFGEEPYFNDTAEVKIYVLTDIQRAVIISGRSPEYIRKHQADLKRVLENITGYIINIDDINYYKDKDGNYDYERTAVLFHAVDPKTNKVVDKEIVIDKIDNNYDKHLGFFNEWKIKEVKAHVDDQKDDEFPVVLAVVISLGILLFIVILIFCCVVFQLRRRQNRKLRAATAVSYGGSRSVNNGTVSAIPTSNMHISEGSNPIWVDPYHNWGMKTDEEDAPVEPSPFYGGAFHIAEEGREELYEAQEYSTDAHEEDSDIGKTGASFSGSRKSSSSTPSPEAYESSPMTERNYFPNSSKIMVTSI</sequence>
<keyword evidence="7" id="KW-0677">Repeat</keyword>
<dbReference type="Gene3D" id="2.60.40.60">
    <property type="entry name" value="Cadherins"/>
    <property type="match status" value="21"/>
</dbReference>
<dbReference type="FunFam" id="2.60.40.60:FF:000033">
    <property type="entry name" value="FAT atypical cadherin 1"/>
    <property type="match status" value="2"/>
</dbReference>
<evidence type="ECO:0000256" key="7">
    <source>
        <dbReference type="ARBA" id="ARBA00022737"/>
    </source>
</evidence>
<feature type="domain" description="Cadherin" evidence="17">
    <location>
        <begin position="1144"/>
        <end position="1245"/>
    </location>
</feature>
<dbReference type="GO" id="GO:0005911">
    <property type="term" value="C:cell-cell junction"/>
    <property type="evidence" value="ECO:0007669"/>
    <property type="project" value="TreeGrafter"/>
</dbReference>
<evidence type="ECO:0000313" key="19">
    <source>
        <dbReference type="Proteomes" id="UP001159428"/>
    </source>
</evidence>
<evidence type="ECO:0000256" key="14">
    <source>
        <dbReference type="PROSITE-ProRule" id="PRU00043"/>
    </source>
</evidence>
<dbReference type="GO" id="GO:0005509">
    <property type="term" value="F:calcium ion binding"/>
    <property type="evidence" value="ECO:0007669"/>
    <property type="project" value="UniProtKB-UniRule"/>
</dbReference>
<evidence type="ECO:0000256" key="8">
    <source>
        <dbReference type="ARBA" id="ARBA00022837"/>
    </source>
</evidence>
<comment type="caution">
    <text evidence="18">The sequence shown here is derived from an EMBL/GenBank/DDBJ whole genome shotgun (WGS) entry which is preliminary data.</text>
</comment>
<name>A0AAU9XCY0_9CNID</name>
<accession>A0AAU9XCY0</accession>
<feature type="domain" description="Cadherin" evidence="17">
    <location>
        <begin position="1351"/>
        <end position="1455"/>
    </location>
</feature>
<feature type="transmembrane region" description="Helical" evidence="16">
    <location>
        <begin position="2332"/>
        <end position="2358"/>
    </location>
</feature>
<evidence type="ECO:0000256" key="9">
    <source>
        <dbReference type="ARBA" id="ARBA00022889"/>
    </source>
</evidence>
<dbReference type="PRINTS" id="PR00205">
    <property type="entry name" value="CADHERIN"/>
</dbReference>